<dbReference type="EMBL" id="HBIO01020169">
    <property type="protein sequence ID" value="CAE0470676.1"/>
    <property type="molecule type" value="Transcribed_RNA"/>
</dbReference>
<dbReference type="PROSITE" id="PS51085">
    <property type="entry name" value="2FE2S_FER_2"/>
    <property type="match status" value="1"/>
</dbReference>
<name>A0A7S3VBV4_9STRA</name>
<feature type="signal peptide" evidence="3">
    <location>
        <begin position="1"/>
        <end position="34"/>
    </location>
</feature>
<evidence type="ECO:0000256" key="1">
    <source>
        <dbReference type="ARBA" id="ARBA00022714"/>
    </source>
</evidence>
<dbReference type="InterPro" id="IPR012675">
    <property type="entry name" value="Beta-grasp_dom_sf"/>
</dbReference>
<dbReference type="AlphaFoldDB" id="A0A7S3VBV4"/>
<dbReference type="Gene3D" id="3.10.20.30">
    <property type="match status" value="1"/>
</dbReference>
<dbReference type="InterPro" id="IPR036010">
    <property type="entry name" value="2Fe-2S_ferredoxin-like_sf"/>
</dbReference>
<sequence length="265" mass="29216">MRNQFPRSPPSQKNYLLLLILLVTFQVHTSKVDAFQPVNIATKTDRKASGANSIKARSCAPASTSAIFSMGHGPIHEHEETVCQSPQAQAQAQSQALSLSLSQSLSYTVEVIHQNMKTTVNVSPDETILQALERSNVHDTLALPSLPNDCRRGNCLTCSGRHTPESQVHNVEIGEEEHGLSPSMKNTVEKKGVVLTCCSHVTGDGVQLELGVNDEVWRSVYASGDDKEGERIRTDAVAKTMRLNDERNLKKWAKKTERMLELSDE</sequence>
<feature type="chain" id="PRO_5030599287" description="2Fe-2S ferredoxin-type domain-containing protein" evidence="3">
    <location>
        <begin position="35"/>
        <end position="265"/>
    </location>
</feature>
<keyword evidence="1" id="KW-0001">2Fe-2S</keyword>
<keyword evidence="3" id="KW-0732">Signal</keyword>
<reference evidence="5" key="1">
    <citation type="submission" date="2021-01" db="EMBL/GenBank/DDBJ databases">
        <authorList>
            <person name="Corre E."/>
            <person name="Pelletier E."/>
            <person name="Niang G."/>
            <person name="Scheremetjew M."/>
            <person name="Finn R."/>
            <person name="Kale V."/>
            <person name="Holt S."/>
            <person name="Cochrane G."/>
            <person name="Meng A."/>
            <person name="Brown T."/>
            <person name="Cohen L."/>
        </authorList>
    </citation>
    <scope>NUCLEOTIDE SEQUENCE</scope>
    <source>
        <strain evidence="5">MM31A-1</strain>
    </source>
</reference>
<dbReference type="InterPro" id="IPR001041">
    <property type="entry name" value="2Fe-2S_ferredoxin-type"/>
</dbReference>
<evidence type="ECO:0000256" key="2">
    <source>
        <dbReference type="ARBA" id="ARBA00023014"/>
    </source>
</evidence>
<accession>A0A7S3VBV4</accession>
<keyword evidence="2" id="KW-0411">Iron-sulfur</keyword>
<keyword evidence="1" id="KW-0479">Metal-binding</keyword>
<dbReference type="Pfam" id="PF00111">
    <property type="entry name" value="Fer2"/>
    <property type="match status" value="1"/>
</dbReference>
<feature type="domain" description="2Fe-2S ferredoxin-type" evidence="4">
    <location>
        <begin position="107"/>
        <end position="214"/>
    </location>
</feature>
<keyword evidence="1" id="KW-0408">Iron</keyword>
<evidence type="ECO:0000259" key="4">
    <source>
        <dbReference type="PROSITE" id="PS51085"/>
    </source>
</evidence>
<evidence type="ECO:0000256" key="3">
    <source>
        <dbReference type="SAM" id="SignalP"/>
    </source>
</evidence>
<protein>
    <recommendedName>
        <fullName evidence="4">2Fe-2S ferredoxin-type domain-containing protein</fullName>
    </recommendedName>
</protein>
<gene>
    <name evidence="5" type="ORF">CDEB00056_LOCUS15529</name>
</gene>
<proteinExistence type="predicted"/>
<dbReference type="GO" id="GO:0051537">
    <property type="term" value="F:2 iron, 2 sulfur cluster binding"/>
    <property type="evidence" value="ECO:0007669"/>
    <property type="project" value="UniProtKB-KW"/>
</dbReference>
<dbReference type="CDD" id="cd00207">
    <property type="entry name" value="fer2"/>
    <property type="match status" value="1"/>
</dbReference>
<evidence type="ECO:0000313" key="5">
    <source>
        <dbReference type="EMBL" id="CAE0470676.1"/>
    </source>
</evidence>
<dbReference type="SUPFAM" id="SSF54292">
    <property type="entry name" value="2Fe-2S ferredoxin-like"/>
    <property type="match status" value="1"/>
</dbReference>
<organism evidence="5">
    <name type="scientific">Chaetoceros debilis</name>
    <dbReference type="NCBI Taxonomy" id="122233"/>
    <lineage>
        <taxon>Eukaryota</taxon>
        <taxon>Sar</taxon>
        <taxon>Stramenopiles</taxon>
        <taxon>Ochrophyta</taxon>
        <taxon>Bacillariophyta</taxon>
        <taxon>Coscinodiscophyceae</taxon>
        <taxon>Chaetocerotophycidae</taxon>
        <taxon>Chaetocerotales</taxon>
        <taxon>Chaetocerotaceae</taxon>
        <taxon>Chaetoceros</taxon>
    </lineage>
</organism>